<evidence type="ECO:0000313" key="3">
    <source>
        <dbReference type="Proteomes" id="UP000789508"/>
    </source>
</evidence>
<dbReference type="AlphaFoldDB" id="A0A9N9CVM3"/>
<name>A0A9N9CVM3_9GLOM</name>
<keyword evidence="1" id="KW-0812">Transmembrane</keyword>
<comment type="caution">
    <text evidence="2">The sequence shown here is derived from an EMBL/GenBank/DDBJ whole genome shotgun (WGS) entry which is preliminary data.</text>
</comment>
<reference evidence="2" key="1">
    <citation type="submission" date="2021-06" db="EMBL/GenBank/DDBJ databases">
        <authorList>
            <person name="Kallberg Y."/>
            <person name="Tangrot J."/>
            <person name="Rosling A."/>
        </authorList>
    </citation>
    <scope>NUCLEOTIDE SEQUENCE</scope>
    <source>
        <strain evidence="2">FL130A</strain>
    </source>
</reference>
<dbReference type="EMBL" id="CAJVPS010005279">
    <property type="protein sequence ID" value="CAG8613334.1"/>
    <property type="molecule type" value="Genomic_DNA"/>
</dbReference>
<evidence type="ECO:0000313" key="2">
    <source>
        <dbReference type="EMBL" id="CAG8613334.1"/>
    </source>
</evidence>
<accession>A0A9N9CVM3</accession>
<keyword evidence="3" id="KW-1185">Reference proteome</keyword>
<dbReference type="OrthoDB" id="2339353at2759"/>
<organism evidence="2 3">
    <name type="scientific">Ambispora leptoticha</name>
    <dbReference type="NCBI Taxonomy" id="144679"/>
    <lineage>
        <taxon>Eukaryota</taxon>
        <taxon>Fungi</taxon>
        <taxon>Fungi incertae sedis</taxon>
        <taxon>Mucoromycota</taxon>
        <taxon>Glomeromycotina</taxon>
        <taxon>Glomeromycetes</taxon>
        <taxon>Archaeosporales</taxon>
        <taxon>Ambisporaceae</taxon>
        <taxon>Ambispora</taxon>
    </lineage>
</organism>
<dbReference type="Proteomes" id="UP000789508">
    <property type="component" value="Unassembled WGS sequence"/>
</dbReference>
<feature type="transmembrane region" description="Helical" evidence="1">
    <location>
        <begin position="20"/>
        <end position="45"/>
    </location>
</feature>
<protein>
    <submittedName>
        <fullName evidence="2">1229_t:CDS:1</fullName>
    </submittedName>
</protein>
<feature type="transmembrane region" description="Helical" evidence="1">
    <location>
        <begin position="283"/>
        <end position="306"/>
    </location>
</feature>
<proteinExistence type="predicted"/>
<sequence length="399" mass="45408">MLFMFRTGRTMFKETTSFHYIRVVIATLVLLTYSLYLSFLLYQIWTDIPVIQPAHEFLSTIDVPDIEICGWNSDIEIVRCDFTWQNWSATQYENCQTPDGFQYIYAGPRPDPTVFCYLFTANYTTSFGMGVPDTLRTIDFYYKILNLTSAIKASVSVATIAMQLFSPDFNPLWNKSIPTTTMDKFIDADFKLQGNNFAGIQNYSTSVKYRKLTYRTIPDHDFRDILGLTPNYHNTSVFIASTTYFPLHGNNSNFTASTDTGHFGVSVGSFVHELKSEKRSHTVLGSLGVAGGGFGVICGIYILLFGEPKYKPWGLMHRMLNSEIPQIGGDPDNIPLVSPVYSKNISRLTHEERTARLEDRIYELESLLTDYFIDASPLRKISEKRVKKKDTSDYEGLTV</sequence>
<gene>
    <name evidence="2" type="ORF">ALEPTO_LOCUS8658</name>
</gene>
<keyword evidence="1" id="KW-1133">Transmembrane helix</keyword>
<keyword evidence="1" id="KW-0472">Membrane</keyword>
<evidence type="ECO:0000256" key="1">
    <source>
        <dbReference type="SAM" id="Phobius"/>
    </source>
</evidence>